<sequence length="99" mass="10997">MNANDLKLTLFGNQYKGQKSRNVFHMCGTLREELGAELFEASNNLNWLMSTGRLNPPYLLALREGTAQQVCNVIVNLQGVVSETNMIKAVESSIKPVKV</sequence>
<gene>
    <name evidence="1" type="ORF">NDI38_04285</name>
</gene>
<name>A0ABV0KGY5_9CYAN</name>
<dbReference type="EMBL" id="JAMPLM010000002">
    <property type="protein sequence ID" value="MEP1057645.1"/>
    <property type="molecule type" value="Genomic_DNA"/>
</dbReference>
<dbReference type="RefSeq" id="WP_190450614.1">
    <property type="nucleotide sequence ID" value="NZ_JAMPLM010000002.1"/>
</dbReference>
<dbReference type="Proteomes" id="UP001476950">
    <property type="component" value="Unassembled WGS sequence"/>
</dbReference>
<evidence type="ECO:0000313" key="2">
    <source>
        <dbReference type="Proteomes" id="UP001476950"/>
    </source>
</evidence>
<organism evidence="1 2">
    <name type="scientific">Stenomitos frigidus AS-A4</name>
    <dbReference type="NCBI Taxonomy" id="2933935"/>
    <lineage>
        <taxon>Bacteria</taxon>
        <taxon>Bacillati</taxon>
        <taxon>Cyanobacteriota</taxon>
        <taxon>Cyanophyceae</taxon>
        <taxon>Leptolyngbyales</taxon>
        <taxon>Leptolyngbyaceae</taxon>
        <taxon>Stenomitos</taxon>
    </lineage>
</organism>
<protein>
    <submittedName>
        <fullName evidence="1">Uncharacterized protein</fullName>
    </submittedName>
</protein>
<comment type="caution">
    <text evidence="1">The sequence shown here is derived from an EMBL/GenBank/DDBJ whole genome shotgun (WGS) entry which is preliminary data.</text>
</comment>
<accession>A0ABV0KGY5</accession>
<keyword evidence="2" id="KW-1185">Reference proteome</keyword>
<reference evidence="1 2" key="1">
    <citation type="submission" date="2022-04" db="EMBL/GenBank/DDBJ databases">
        <title>Positive selection, recombination, and allopatry shape intraspecific diversity of widespread and dominant cyanobacteria.</title>
        <authorList>
            <person name="Wei J."/>
            <person name="Shu W."/>
            <person name="Hu C."/>
        </authorList>
    </citation>
    <scope>NUCLEOTIDE SEQUENCE [LARGE SCALE GENOMIC DNA]</scope>
    <source>
        <strain evidence="1 2">AS-A4</strain>
    </source>
</reference>
<proteinExistence type="predicted"/>
<evidence type="ECO:0000313" key="1">
    <source>
        <dbReference type="EMBL" id="MEP1057645.1"/>
    </source>
</evidence>